<keyword evidence="3" id="KW-1185">Reference proteome</keyword>
<feature type="region of interest" description="Disordered" evidence="1">
    <location>
        <begin position="129"/>
        <end position="312"/>
    </location>
</feature>
<name>A0A067MDU1_BOTB1</name>
<dbReference type="HOGENOM" id="CLU_093219_0_0_1"/>
<dbReference type="OrthoDB" id="3201807at2759"/>
<protein>
    <submittedName>
        <fullName evidence="2">Uncharacterized protein</fullName>
    </submittedName>
</protein>
<evidence type="ECO:0000313" key="3">
    <source>
        <dbReference type="Proteomes" id="UP000027195"/>
    </source>
</evidence>
<accession>A0A067MDU1</accession>
<feature type="compositionally biased region" description="Low complexity" evidence="1">
    <location>
        <begin position="239"/>
        <end position="253"/>
    </location>
</feature>
<dbReference type="EMBL" id="KL198047">
    <property type="protein sequence ID" value="KDQ12840.1"/>
    <property type="molecule type" value="Genomic_DNA"/>
</dbReference>
<feature type="compositionally biased region" description="Basic and acidic residues" evidence="1">
    <location>
        <begin position="289"/>
        <end position="312"/>
    </location>
</feature>
<evidence type="ECO:0000256" key="1">
    <source>
        <dbReference type="SAM" id="MobiDB-lite"/>
    </source>
</evidence>
<feature type="compositionally biased region" description="Polar residues" evidence="1">
    <location>
        <begin position="221"/>
        <end position="231"/>
    </location>
</feature>
<feature type="compositionally biased region" description="Basic and acidic residues" evidence="1">
    <location>
        <begin position="273"/>
        <end position="283"/>
    </location>
</feature>
<feature type="compositionally biased region" description="Low complexity" evidence="1">
    <location>
        <begin position="193"/>
        <end position="211"/>
    </location>
</feature>
<organism evidence="2 3">
    <name type="scientific">Botryobasidium botryosum (strain FD-172 SS1)</name>
    <dbReference type="NCBI Taxonomy" id="930990"/>
    <lineage>
        <taxon>Eukaryota</taxon>
        <taxon>Fungi</taxon>
        <taxon>Dikarya</taxon>
        <taxon>Basidiomycota</taxon>
        <taxon>Agaricomycotina</taxon>
        <taxon>Agaricomycetes</taxon>
        <taxon>Cantharellales</taxon>
        <taxon>Botryobasidiaceae</taxon>
        <taxon>Botryobasidium</taxon>
    </lineage>
</organism>
<reference evidence="3" key="1">
    <citation type="journal article" date="2014" name="Proc. Natl. Acad. Sci. U.S.A.">
        <title>Extensive sampling of basidiomycete genomes demonstrates inadequacy of the white-rot/brown-rot paradigm for wood decay fungi.</title>
        <authorList>
            <person name="Riley R."/>
            <person name="Salamov A.A."/>
            <person name="Brown D.W."/>
            <person name="Nagy L.G."/>
            <person name="Floudas D."/>
            <person name="Held B.W."/>
            <person name="Levasseur A."/>
            <person name="Lombard V."/>
            <person name="Morin E."/>
            <person name="Otillar R."/>
            <person name="Lindquist E.A."/>
            <person name="Sun H."/>
            <person name="LaButti K.M."/>
            <person name="Schmutz J."/>
            <person name="Jabbour D."/>
            <person name="Luo H."/>
            <person name="Baker S.E."/>
            <person name="Pisabarro A.G."/>
            <person name="Walton J.D."/>
            <person name="Blanchette R.A."/>
            <person name="Henrissat B."/>
            <person name="Martin F."/>
            <person name="Cullen D."/>
            <person name="Hibbett D.S."/>
            <person name="Grigoriev I.V."/>
        </authorList>
    </citation>
    <scope>NUCLEOTIDE SEQUENCE [LARGE SCALE GENOMIC DNA]</scope>
    <source>
        <strain evidence="3">FD-172 SS1</strain>
    </source>
</reference>
<proteinExistence type="predicted"/>
<dbReference type="AlphaFoldDB" id="A0A067MDU1"/>
<evidence type="ECO:0000313" key="2">
    <source>
        <dbReference type="EMBL" id="KDQ12840.1"/>
    </source>
</evidence>
<dbReference type="InParanoid" id="A0A067MDU1"/>
<sequence>MSSTNINVTASDKLFAQFDKDIYQDQIDKGNITQRDLAVLRSIDMSWNYARIGLIAGSLIPSVYGRLIRRPPWPLGRTFGLATLGAVAGSATGQAWKLQYAFRRMQELEDLERFGRALRDMDVEMKRRKGFTVPASNSGNDGLHGRGARGVPRQSPQDPELQRQGASEGVSISSDGAGQDDKPFDDGFRPVKSQLDSDNSSADDSSPQSKSRWSEIRSARPSAQPTSWDTIRQTHEKPNVPSSSSVPAQAPAPSRDPRPSSESPESDANFDPRSSRDQEREQEQLEFNRLLEAERKMTSRGEEGGWSRERWN</sequence>
<gene>
    <name evidence="2" type="ORF">BOTBODRAFT_56399</name>
</gene>
<dbReference type="Proteomes" id="UP000027195">
    <property type="component" value="Unassembled WGS sequence"/>
</dbReference>
<feature type="compositionally biased region" description="Basic and acidic residues" evidence="1">
    <location>
        <begin position="179"/>
        <end position="189"/>
    </location>
</feature>